<comment type="subcellular location">
    <subcellularLocation>
        <location evidence="1 14">Cell membrane</location>
        <topology evidence="1 14">Multi-pass membrane protein</topology>
    </subcellularLocation>
</comment>
<protein>
    <recommendedName>
        <fullName evidence="11 14">Protoheme IX farnesyltransferase</fullName>
        <ecNumber evidence="3 14">2.5.1.141</ecNumber>
    </recommendedName>
    <alternativeName>
        <fullName evidence="12 14">Heme B farnesyltransferase</fullName>
    </alternativeName>
    <alternativeName>
        <fullName evidence="10 14">Heme O synthase</fullName>
    </alternativeName>
</protein>
<feature type="transmembrane region" description="Helical" evidence="14">
    <location>
        <begin position="296"/>
        <end position="317"/>
    </location>
</feature>
<dbReference type="PANTHER" id="PTHR43448">
    <property type="entry name" value="PROTOHEME IX FARNESYLTRANSFERASE, MITOCHONDRIAL"/>
    <property type="match status" value="1"/>
</dbReference>
<feature type="transmembrane region" description="Helical" evidence="14">
    <location>
        <begin position="36"/>
        <end position="54"/>
    </location>
</feature>
<feature type="transmembrane region" description="Helical" evidence="14">
    <location>
        <begin position="158"/>
        <end position="177"/>
    </location>
</feature>
<evidence type="ECO:0000256" key="3">
    <source>
        <dbReference type="ARBA" id="ARBA00012292"/>
    </source>
</evidence>
<feature type="transmembrane region" description="Helical" evidence="14">
    <location>
        <begin position="232"/>
        <end position="249"/>
    </location>
</feature>
<evidence type="ECO:0000256" key="2">
    <source>
        <dbReference type="ARBA" id="ARBA00004919"/>
    </source>
</evidence>
<reference evidence="15" key="2">
    <citation type="submission" date="2020-09" db="EMBL/GenBank/DDBJ databases">
        <authorList>
            <person name="Sun Q."/>
            <person name="Zhou Y."/>
        </authorList>
    </citation>
    <scope>NUCLEOTIDE SEQUENCE</scope>
    <source>
        <strain evidence="15">CGMCC 1.3617</strain>
    </source>
</reference>
<keyword evidence="6 14" id="KW-0812">Transmembrane</keyword>
<evidence type="ECO:0000256" key="10">
    <source>
        <dbReference type="ARBA" id="ARBA00030253"/>
    </source>
</evidence>
<evidence type="ECO:0000313" key="16">
    <source>
        <dbReference type="Proteomes" id="UP000661507"/>
    </source>
</evidence>
<dbReference type="EC" id="2.5.1.141" evidence="3 14"/>
<keyword evidence="9 14" id="KW-0472">Membrane</keyword>
<evidence type="ECO:0000256" key="13">
    <source>
        <dbReference type="ARBA" id="ARBA00047690"/>
    </source>
</evidence>
<dbReference type="NCBIfam" id="NF003349">
    <property type="entry name" value="PRK04375.1-2"/>
    <property type="match status" value="1"/>
</dbReference>
<evidence type="ECO:0000256" key="14">
    <source>
        <dbReference type="HAMAP-Rule" id="MF_00154"/>
    </source>
</evidence>
<dbReference type="Gene3D" id="1.10.357.140">
    <property type="entry name" value="UbiA prenyltransferase"/>
    <property type="match status" value="1"/>
</dbReference>
<feature type="transmembrane region" description="Helical" evidence="14">
    <location>
        <begin position="255"/>
        <end position="275"/>
    </location>
</feature>
<evidence type="ECO:0000256" key="7">
    <source>
        <dbReference type="ARBA" id="ARBA00022989"/>
    </source>
</evidence>
<keyword evidence="4 14" id="KW-1003">Cell membrane</keyword>
<keyword evidence="8 14" id="KW-0350">Heme biosynthesis</keyword>
<reference evidence="15" key="1">
    <citation type="journal article" date="2014" name="Int. J. Syst. Evol. Microbiol.">
        <title>Complete genome sequence of Corynebacterium casei LMG S-19264T (=DSM 44701T), isolated from a smear-ripened cheese.</title>
        <authorList>
            <consortium name="US DOE Joint Genome Institute (JGI-PGF)"/>
            <person name="Walter F."/>
            <person name="Albersmeier A."/>
            <person name="Kalinowski J."/>
            <person name="Ruckert C."/>
        </authorList>
    </citation>
    <scope>NUCLEOTIDE SEQUENCE</scope>
    <source>
        <strain evidence="15">CGMCC 1.3617</strain>
    </source>
</reference>
<dbReference type="PROSITE" id="PS00943">
    <property type="entry name" value="UBIA"/>
    <property type="match status" value="1"/>
</dbReference>
<evidence type="ECO:0000256" key="8">
    <source>
        <dbReference type="ARBA" id="ARBA00023133"/>
    </source>
</evidence>
<evidence type="ECO:0000256" key="12">
    <source>
        <dbReference type="ARBA" id="ARBA00042475"/>
    </source>
</evidence>
<accession>A0A917L1C6</accession>
<comment type="catalytic activity">
    <reaction evidence="13 14">
        <text>heme b + (2E,6E)-farnesyl diphosphate + H2O = Fe(II)-heme o + diphosphate</text>
        <dbReference type="Rhea" id="RHEA:28070"/>
        <dbReference type="ChEBI" id="CHEBI:15377"/>
        <dbReference type="ChEBI" id="CHEBI:33019"/>
        <dbReference type="ChEBI" id="CHEBI:60344"/>
        <dbReference type="ChEBI" id="CHEBI:60530"/>
        <dbReference type="ChEBI" id="CHEBI:175763"/>
        <dbReference type="EC" id="2.5.1.141"/>
    </reaction>
</comment>
<comment type="pathway">
    <text evidence="2 14">Porphyrin-containing compound metabolism; heme O biosynthesis; heme O from protoheme: step 1/1.</text>
</comment>
<dbReference type="GO" id="GO:0048034">
    <property type="term" value="P:heme O biosynthetic process"/>
    <property type="evidence" value="ECO:0007669"/>
    <property type="project" value="UniProtKB-UniRule"/>
</dbReference>
<dbReference type="InterPro" id="IPR006369">
    <property type="entry name" value="Protohaem_IX_farnesylTrfase"/>
</dbReference>
<dbReference type="Proteomes" id="UP000661507">
    <property type="component" value="Unassembled WGS sequence"/>
</dbReference>
<evidence type="ECO:0000313" key="15">
    <source>
        <dbReference type="EMBL" id="GGJ40033.1"/>
    </source>
</evidence>
<evidence type="ECO:0000256" key="1">
    <source>
        <dbReference type="ARBA" id="ARBA00004651"/>
    </source>
</evidence>
<dbReference type="GO" id="GO:0008495">
    <property type="term" value="F:protoheme IX farnesyltransferase activity"/>
    <property type="evidence" value="ECO:0007669"/>
    <property type="project" value="UniProtKB-UniRule"/>
</dbReference>
<dbReference type="Pfam" id="PF01040">
    <property type="entry name" value="UbiA"/>
    <property type="match status" value="1"/>
</dbReference>
<comment type="similarity">
    <text evidence="14">Belongs to the UbiA prenyltransferase family. Protoheme IX farnesyltransferase subfamily.</text>
</comment>
<feature type="transmembrane region" description="Helical" evidence="14">
    <location>
        <begin position="131"/>
        <end position="151"/>
    </location>
</feature>
<dbReference type="PANTHER" id="PTHR43448:SF7">
    <property type="entry name" value="4-HYDROXYBENZOATE SOLANESYLTRANSFERASE"/>
    <property type="match status" value="1"/>
</dbReference>
<keyword evidence="7 14" id="KW-1133">Transmembrane helix</keyword>
<evidence type="ECO:0000256" key="4">
    <source>
        <dbReference type="ARBA" id="ARBA00022475"/>
    </source>
</evidence>
<evidence type="ECO:0000256" key="5">
    <source>
        <dbReference type="ARBA" id="ARBA00022679"/>
    </source>
</evidence>
<evidence type="ECO:0000256" key="9">
    <source>
        <dbReference type="ARBA" id="ARBA00023136"/>
    </source>
</evidence>
<comment type="miscellaneous">
    <text evidence="14">Carbon 2 of the heme B porphyrin ring is defined according to the Fischer nomenclature.</text>
</comment>
<feature type="transmembrane region" description="Helical" evidence="14">
    <location>
        <begin position="183"/>
        <end position="206"/>
    </location>
</feature>
<gene>
    <name evidence="14 15" type="primary">ctaB</name>
    <name evidence="15" type="ORF">GCM10011320_54600</name>
</gene>
<keyword evidence="5 14" id="KW-0808">Transferase</keyword>
<evidence type="ECO:0000256" key="6">
    <source>
        <dbReference type="ARBA" id="ARBA00022692"/>
    </source>
</evidence>
<dbReference type="NCBIfam" id="TIGR01473">
    <property type="entry name" value="cyoE_ctaB"/>
    <property type="match status" value="1"/>
</dbReference>
<dbReference type="InterPro" id="IPR044878">
    <property type="entry name" value="UbiA_sf"/>
</dbReference>
<dbReference type="InterPro" id="IPR000537">
    <property type="entry name" value="UbiA_prenyltransferase"/>
</dbReference>
<name>A0A917L1C6_9PROT</name>
<comment type="function">
    <text evidence="14">Converts heme B (protoheme IX) to heme O by substitution of the vinyl group on carbon 2 of heme B porphyrin ring with a hydroxyethyl farnesyl side group.</text>
</comment>
<dbReference type="HAMAP" id="MF_00154">
    <property type="entry name" value="CyoE_CtaB"/>
    <property type="match status" value="1"/>
</dbReference>
<comment type="caution">
    <text evidence="15">The sequence shown here is derived from an EMBL/GenBank/DDBJ whole genome shotgun (WGS) entry which is preliminary data.</text>
</comment>
<dbReference type="AlphaFoldDB" id="A0A917L1C6"/>
<organism evidence="15 16">
    <name type="scientific">Neoroseomonas lacus</name>
    <dbReference type="NCBI Taxonomy" id="287609"/>
    <lineage>
        <taxon>Bacteria</taxon>
        <taxon>Pseudomonadati</taxon>
        <taxon>Pseudomonadota</taxon>
        <taxon>Alphaproteobacteria</taxon>
        <taxon>Acetobacterales</taxon>
        <taxon>Acetobacteraceae</taxon>
        <taxon>Neoroseomonas</taxon>
    </lineage>
</organism>
<feature type="transmembrane region" description="Helical" evidence="14">
    <location>
        <begin position="60"/>
        <end position="83"/>
    </location>
</feature>
<dbReference type="GO" id="GO:0005886">
    <property type="term" value="C:plasma membrane"/>
    <property type="evidence" value="ECO:0007669"/>
    <property type="project" value="UniProtKB-SubCell"/>
</dbReference>
<dbReference type="EMBL" id="BMKW01000018">
    <property type="protein sequence ID" value="GGJ40033.1"/>
    <property type="molecule type" value="Genomic_DNA"/>
</dbReference>
<sequence length="319" mass="34046">MSDAAMEPGQGGSAPLPASYDMSEVGDWIALLKPRVMSLVVFSGLVGMLVAPGVGAMHPVLAATAILCIAVAAGAAGAINMWYDRDIDAVMRRTSKRPIPAGRIAPASALAFGIWLSVASVTVMWMATNIAAAFVLALSIAFYVFVYTMWLKRRTPQNIVIGGAAGAFPPLIGWAAVTGDVTLVPIILFAIIFFWTPPHFWSLALWAHDDYARAGVPMLPVTAGARETRRQIVIYAVLLAPIGLLPWLVGFSGPAYAVVAAVLGAMFVRHAVAVLRDRQDDTGRSLTRDAPARACFRFSLYYLFVLFAALAVDHLVFGA</sequence>
<proteinExistence type="inferred from homology"/>
<dbReference type="CDD" id="cd13957">
    <property type="entry name" value="PT_UbiA_Cox10"/>
    <property type="match status" value="1"/>
</dbReference>
<feature type="transmembrane region" description="Helical" evidence="14">
    <location>
        <begin position="104"/>
        <end position="125"/>
    </location>
</feature>
<evidence type="ECO:0000256" key="11">
    <source>
        <dbReference type="ARBA" id="ARBA00040810"/>
    </source>
</evidence>
<dbReference type="InterPro" id="IPR030470">
    <property type="entry name" value="UbiA_prenylTrfase_CS"/>
</dbReference>
<keyword evidence="16" id="KW-1185">Reference proteome</keyword>